<gene>
    <name evidence="5" type="ORF">ACFSQZ_10805</name>
</gene>
<comment type="caution">
    <text evidence="5">The sequence shown here is derived from an EMBL/GenBank/DDBJ whole genome shotgun (WGS) entry which is preliminary data.</text>
</comment>
<dbReference type="SUPFAM" id="SSF51604">
    <property type="entry name" value="Enolase C-terminal domain-like"/>
    <property type="match status" value="1"/>
</dbReference>
<evidence type="ECO:0000259" key="4">
    <source>
        <dbReference type="SMART" id="SM00922"/>
    </source>
</evidence>
<dbReference type="Gene3D" id="3.20.20.120">
    <property type="entry name" value="Enolase-like C-terminal domain"/>
    <property type="match status" value="1"/>
</dbReference>
<evidence type="ECO:0000256" key="2">
    <source>
        <dbReference type="ARBA" id="ARBA00022842"/>
    </source>
</evidence>
<dbReference type="SMART" id="SM00922">
    <property type="entry name" value="MR_MLE"/>
    <property type="match status" value="1"/>
</dbReference>
<proteinExistence type="predicted"/>
<evidence type="ECO:0000256" key="3">
    <source>
        <dbReference type="ARBA" id="ARBA00023239"/>
    </source>
</evidence>
<dbReference type="InterPro" id="IPR029017">
    <property type="entry name" value="Enolase-like_N"/>
</dbReference>
<dbReference type="InterPro" id="IPR029065">
    <property type="entry name" value="Enolase_C-like"/>
</dbReference>
<dbReference type="InterPro" id="IPR013342">
    <property type="entry name" value="Mandelate_racemase_C"/>
</dbReference>
<dbReference type="EMBL" id="JBHUJC010000034">
    <property type="protein sequence ID" value="MFD2276959.1"/>
    <property type="molecule type" value="Genomic_DNA"/>
</dbReference>
<keyword evidence="6" id="KW-1185">Reference proteome</keyword>
<dbReference type="InterPro" id="IPR036849">
    <property type="entry name" value="Enolase-like_C_sf"/>
</dbReference>
<dbReference type="Pfam" id="PF22015">
    <property type="entry name" value="OSBS_N"/>
    <property type="match status" value="1"/>
</dbReference>
<dbReference type="InterPro" id="IPR041338">
    <property type="entry name" value="OSBS_N"/>
</dbReference>
<organism evidence="5 6">
    <name type="scientific">Rubritalea spongiae</name>
    <dbReference type="NCBI Taxonomy" id="430797"/>
    <lineage>
        <taxon>Bacteria</taxon>
        <taxon>Pseudomonadati</taxon>
        <taxon>Verrucomicrobiota</taxon>
        <taxon>Verrucomicrobiia</taxon>
        <taxon>Verrucomicrobiales</taxon>
        <taxon>Rubritaleaceae</taxon>
        <taxon>Rubritalea</taxon>
    </lineage>
</organism>
<name>A0ABW5E982_9BACT</name>
<feature type="domain" description="Mandelate racemase/muconate lactonizing enzyme C-terminal" evidence="4">
    <location>
        <begin position="106"/>
        <end position="196"/>
    </location>
</feature>
<keyword evidence="1" id="KW-0479">Metal-binding</keyword>
<evidence type="ECO:0000313" key="6">
    <source>
        <dbReference type="Proteomes" id="UP001597297"/>
    </source>
</evidence>
<reference evidence="6" key="1">
    <citation type="journal article" date="2019" name="Int. J. Syst. Evol. Microbiol.">
        <title>The Global Catalogue of Microorganisms (GCM) 10K type strain sequencing project: providing services to taxonomists for standard genome sequencing and annotation.</title>
        <authorList>
            <consortium name="The Broad Institute Genomics Platform"/>
            <consortium name="The Broad Institute Genome Sequencing Center for Infectious Disease"/>
            <person name="Wu L."/>
            <person name="Ma J."/>
        </authorList>
    </citation>
    <scope>NUCLEOTIDE SEQUENCE [LARGE SCALE GENOMIC DNA]</scope>
    <source>
        <strain evidence="6">JCM 16545</strain>
    </source>
</reference>
<dbReference type="Pfam" id="PF13378">
    <property type="entry name" value="MR_MLE_C"/>
    <property type="match status" value="1"/>
</dbReference>
<dbReference type="Proteomes" id="UP001597297">
    <property type="component" value="Unassembled WGS sequence"/>
</dbReference>
<keyword evidence="2" id="KW-0460">Magnesium</keyword>
<dbReference type="Gene3D" id="3.30.390.10">
    <property type="entry name" value="Enolase-like, N-terminal domain"/>
    <property type="match status" value="1"/>
</dbReference>
<keyword evidence="3" id="KW-0456">Lyase</keyword>
<evidence type="ECO:0000256" key="1">
    <source>
        <dbReference type="ARBA" id="ARBA00022723"/>
    </source>
</evidence>
<dbReference type="RefSeq" id="WP_377092899.1">
    <property type="nucleotide sequence ID" value="NZ_JBHSJM010000001.1"/>
</dbReference>
<sequence>MSDPIYMHRYSLQSKSLLNSQSKRRSFDGILLRIGDGVGCVHPWVELGDPSVDQLIASLQIEDFRSPLLRNAMHCAQIDAEARNKGVSLFDGLSVPESHATITVGEEQVEAAVRQGFKVVKLKLGPNIDLEMLEMLHARHPNLRWRFDFNQSLDEAKLLAFLLSLSASLVEQIDFVEDPCDRRVDMKKCSVPIAIDKGVEMCDSSYQYAVVKPAVDDVTQVCERAQSLGLKGVFTSYMDHPVGQSYAAWMAGTANALYSQLEMVECGLMTQGLFEENAFIEALGPIGPKWNAADGVGLGFDSLLDELDWKRVK</sequence>
<accession>A0ABW5E982</accession>
<evidence type="ECO:0000313" key="5">
    <source>
        <dbReference type="EMBL" id="MFD2276959.1"/>
    </source>
</evidence>
<protein>
    <submittedName>
        <fullName evidence="5">Enolase C-terminal domain-like protein</fullName>
    </submittedName>
</protein>